<dbReference type="PANTHER" id="PTHR43022:SF1">
    <property type="entry name" value="PROTEIN SMF"/>
    <property type="match status" value="1"/>
</dbReference>
<reference evidence="3" key="1">
    <citation type="submission" date="2020-05" db="EMBL/GenBank/DDBJ databases">
        <authorList>
            <person name="Chiriac C."/>
            <person name="Salcher M."/>
            <person name="Ghai R."/>
            <person name="Kavagutti S V."/>
        </authorList>
    </citation>
    <scope>NUCLEOTIDE SEQUENCE</scope>
</reference>
<dbReference type="PANTHER" id="PTHR43022">
    <property type="entry name" value="PROTEIN SMF"/>
    <property type="match status" value="1"/>
</dbReference>
<evidence type="ECO:0000259" key="2">
    <source>
        <dbReference type="Pfam" id="PF02481"/>
    </source>
</evidence>
<dbReference type="AlphaFoldDB" id="A0A6J5YFL1"/>
<accession>A0A6J5YFL1</accession>
<evidence type="ECO:0000256" key="1">
    <source>
        <dbReference type="ARBA" id="ARBA00006525"/>
    </source>
</evidence>
<dbReference type="SUPFAM" id="SSF102405">
    <property type="entry name" value="MCP/YpsA-like"/>
    <property type="match status" value="1"/>
</dbReference>
<dbReference type="Gene3D" id="3.40.50.450">
    <property type="match status" value="1"/>
</dbReference>
<organism evidence="3">
    <name type="scientific">freshwater metagenome</name>
    <dbReference type="NCBI Taxonomy" id="449393"/>
    <lineage>
        <taxon>unclassified sequences</taxon>
        <taxon>metagenomes</taxon>
        <taxon>ecological metagenomes</taxon>
    </lineage>
</organism>
<dbReference type="InterPro" id="IPR003488">
    <property type="entry name" value="DprA"/>
</dbReference>
<comment type="similarity">
    <text evidence="1">Belongs to the DprA/Smf family.</text>
</comment>
<protein>
    <submittedName>
        <fullName evidence="3">Unannotated protein</fullName>
    </submittedName>
</protein>
<feature type="domain" description="Smf/DprA SLOG" evidence="2">
    <location>
        <begin position="105"/>
        <end position="312"/>
    </location>
</feature>
<dbReference type="NCBIfam" id="TIGR00732">
    <property type="entry name" value="dprA"/>
    <property type="match status" value="1"/>
</dbReference>
<dbReference type="InterPro" id="IPR057666">
    <property type="entry name" value="DrpA_SLOG"/>
</dbReference>
<dbReference type="EMBL" id="CAEMXZ010000007">
    <property type="protein sequence ID" value="CAB4322549.1"/>
    <property type="molecule type" value="Genomic_DNA"/>
</dbReference>
<dbReference type="GO" id="GO:0009294">
    <property type="term" value="P:DNA-mediated transformation"/>
    <property type="evidence" value="ECO:0007669"/>
    <property type="project" value="InterPro"/>
</dbReference>
<dbReference type="EMBL" id="CAFBNC010000031">
    <property type="protein sequence ID" value="CAB4933511.1"/>
    <property type="molecule type" value="Genomic_DNA"/>
</dbReference>
<evidence type="ECO:0000313" key="3">
    <source>
        <dbReference type="EMBL" id="CAB4322549.1"/>
    </source>
</evidence>
<sequence length="390" mass="40877">MSRRAIPSDAFVVALARLPQVGPARLRSLLCVGEPSEVWESLCRVSPSESTSQRSSVVGKLMADGLDRLSETQRVGLIELWGRAARSLDVSTFWQAHLDAGIGVTVFGSPSFPPVFAADDDPPMVLFWKGDLDHLAGVRAALVGTRRASRYGRDVAFELGRDLAAAGIAVVSGLALGIDGAAHSGALEACAAPPIAVVGSGLDRIYPRAHAALWRRVADAGVIISEYPLGAPAAAWQFPARNRLIATLADALIVVESQHTGGAMGTAIEATRRGGVVMAVPGPVTASSSDGTNQLLVDGCVPARDATDVLIALGRDSVPRRSATESRRPPSPEAAAVLEHIAWQAAPMEQLLLATGLDLGVLALHIDALEAEGWVAQRAGWVERIGRSRS</sequence>
<name>A0A6J5YFL1_9ZZZZ</name>
<dbReference type="Pfam" id="PF02481">
    <property type="entry name" value="DNA_processg_A"/>
    <property type="match status" value="1"/>
</dbReference>
<evidence type="ECO:0000313" key="4">
    <source>
        <dbReference type="EMBL" id="CAB4933511.1"/>
    </source>
</evidence>
<proteinExistence type="inferred from homology"/>
<gene>
    <name evidence="3" type="ORF">UFOPK1392_00284</name>
    <name evidence="4" type="ORF">UFOPK3733_00820</name>
</gene>